<gene>
    <name evidence="9 11" type="primary">buk</name>
    <name evidence="11" type="ORF">KCG48_11610</name>
</gene>
<dbReference type="EC" id="2.7.2.7" evidence="9"/>
<dbReference type="GO" id="GO:0005524">
    <property type="term" value="F:ATP binding"/>
    <property type="evidence" value="ECO:0007669"/>
    <property type="project" value="UniProtKB-KW"/>
</dbReference>
<evidence type="ECO:0000256" key="4">
    <source>
        <dbReference type="ARBA" id="ARBA00022679"/>
    </source>
</evidence>
<reference evidence="11" key="1">
    <citation type="submission" date="2021-04" db="EMBL/GenBank/DDBJ databases">
        <title>Proteiniclasticum sedimins sp. nov., an obligate anaerobic bacterium isolated from anaerobic sludge.</title>
        <authorList>
            <person name="Liu J."/>
        </authorList>
    </citation>
    <scope>NUCLEOTIDE SEQUENCE</scope>
    <source>
        <strain evidence="11">BAD-10</strain>
    </source>
</reference>
<evidence type="ECO:0000313" key="11">
    <source>
        <dbReference type="EMBL" id="MBR0576962.1"/>
    </source>
</evidence>
<dbReference type="InterPro" id="IPR000890">
    <property type="entry name" value="Aliphatic_acid_kin_short-chain"/>
</dbReference>
<dbReference type="PROSITE" id="PS01075">
    <property type="entry name" value="ACETATE_KINASE_1"/>
    <property type="match status" value="1"/>
</dbReference>
<dbReference type="CDD" id="cd24011">
    <property type="entry name" value="ASKHA_NBD_BK"/>
    <property type="match status" value="1"/>
</dbReference>
<dbReference type="PIRSF" id="PIRSF036458">
    <property type="entry name" value="Butyrate_kin"/>
    <property type="match status" value="1"/>
</dbReference>
<dbReference type="NCBIfam" id="TIGR02707">
    <property type="entry name" value="butyr_kinase"/>
    <property type="match status" value="1"/>
</dbReference>
<dbReference type="GO" id="GO:0006083">
    <property type="term" value="P:acetate metabolic process"/>
    <property type="evidence" value="ECO:0007669"/>
    <property type="project" value="TreeGrafter"/>
</dbReference>
<evidence type="ECO:0000256" key="1">
    <source>
        <dbReference type="ARBA" id="ARBA00004496"/>
    </source>
</evidence>
<dbReference type="InterPro" id="IPR043129">
    <property type="entry name" value="ATPase_NBD"/>
</dbReference>
<evidence type="ECO:0000256" key="8">
    <source>
        <dbReference type="ARBA" id="ARBA00048596"/>
    </source>
</evidence>
<dbReference type="Pfam" id="PF00871">
    <property type="entry name" value="Acetate_kinase"/>
    <property type="match status" value="1"/>
</dbReference>
<evidence type="ECO:0000256" key="5">
    <source>
        <dbReference type="ARBA" id="ARBA00022741"/>
    </source>
</evidence>
<protein>
    <recommendedName>
        <fullName evidence="9">Probable butyrate kinase</fullName>
        <shortName evidence="9">BK</shortName>
        <ecNumber evidence="9">2.7.2.7</ecNumber>
    </recommendedName>
    <alternativeName>
        <fullName evidence="9">Branched-chain carboxylic acid kinase</fullName>
    </alternativeName>
</protein>
<keyword evidence="5 9" id="KW-0547">Nucleotide-binding</keyword>
<keyword evidence="4 9" id="KW-0808">Transferase</keyword>
<dbReference type="EMBL" id="JAGSCS010000017">
    <property type="protein sequence ID" value="MBR0576962.1"/>
    <property type="molecule type" value="Genomic_DNA"/>
</dbReference>
<name>A0A941CRM9_9CLOT</name>
<dbReference type="PANTHER" id="PTHR21060">
    <property type="entry name" value="ACETATE KINASE"/>
    <property type="match status" value="1"/>
</dbReference>
<comment type="subcellular location">
    <subcellularLocation>
        <location evidence="1 9">Cytoplasm</location>
    </subcellularLocation>
</comment>
<dbReference type="InterPro" id="IPR023865">
    <property type="entry name" value="Aliphatic_acid_kinase_CS"/>
</dbReference>
<comment type="caution">
    <text evidence="11">The sequence shown here is derived from an EMBL/GenBank/DDBJ whole genome shotgun (WGS) entry which is preliminary data.</text>
</comment>
<evidence type="ECO:0000256" key="9">
    <source>
        <dbReference type="HAMAP-Rule" id="MF_00542"/>
    </source>
</evidence>
<dbReference type="Gene3D" id="3.30.420.40">
    <property type="match status" value="2"/>
</dbReference>
<evidence type="ECO:0000256" key="10">
    <source>
        <dbReference type="RuleBase" id="RU003835"/>
    </source>
</evidence>
<comment type="similarity">
    <text evidence="2 9 10">Belongs to the acetokinase family.</text>
</comment>
<evidence type="ECO:0000256" key="7">
    <source>
        <dbReference type="ARBA" id="ARBA00022840"/>
    </source>
</evidence>
<dbReference type="InterPro" id="IPR011245">
    <property type="entry name" value="Butyrate_kin"/>
</dbReference>
<dbReference type="SUPFAM" id="SSF53067">
    <property type="entry name" value="Actin-like ATPase domain"/>
    <property type="match status" value="2"/>
</dbReference>
<dbReference type="PANTHER" id="PTHR21060:SF3">
    <property type="entry name" value="BUTYRATE KINASE 2-RELATED"/>
    <property type="match status" value="1"/>
</dbReference>
<proteinExistence type="inferred from homology"/>
<evidence type="ECO:0000313" key="12">
    <source>
        <dbReference type="Proteomes" id="UP000675379"/>
    </source>
</evidence>
<dbReference type="NCBIfam" id="NF002834">
    <property type="entry name" value="PRK03011.1-5"/>
    <property type="match status" value="1"/>
</dbReference>
<dbReference type="HAMAP" id="MF_00542">
    <property type="entry name" value="Butyrate_kinase"/>
    <property type="match status" value="1"/>
</dbReference>
<keyword evidence="7 9" id="KW-0067">ATP-binding</keyword>
<dbReference type="GO" id="GO:0005737">
    <property type="term" value="C:cytoplasm"/>
    <property type="evidence" value="ECO:0007669"/>
    <property type="project" value="UniProtKB-SubCell"/>
</dbReference>
<evidence type="ECO:0000256" key="3">
    <source>
        <dbReference type="ARBA" id="ARBA00022490"/>
    </source>
</evidence>
<keyword evidence="3 9" id="KW-0963">Cytoplasm</keyword>
<dbReference type="GO" id="GO:0008776">
    <property type="term" value="F:acetate kinase activity"/>
    <property type="evidence" value="ECO:0007669"/>
    <property type="project" value="TreeGrafter"/>
</dbReference>
<evidence type="ECO:0000256" key="6">
    <source>
        <dbReference type="ARBA" id="ARBA00022777"/>
    </source>
</evidence>
<organism evidence="11 12">
    <name type="scientific">Proteiniclasticum sediminis</name>
    <dbReference type="NCBI Taxonomy" id="2804028"/>
    <lineage>
        <taxon>Bacteria</taxon>
        <taxon>Bacillati</taxon>
        <taxon>Bacillota</taxon>
        <taxon>Clostridia</taxon>
        <taxon>Eubacteriales</taxon>
        <taxon>Clostridiaceae</taxon>
        <taxon>Proteiniclasticum</taxon>
    </lineage>
</organism>
<sequence>MEEGTALKYVLVINPGSTSTKVAIYSTASVEIHTTMVEHPSEEIKGFDRILDQAPLRKNAIVQALRDRGIRKEDIAAVAGRGGLLRPIRGGTYLVTESMLDDLREAVQGEHAANLGAILAKEIADDAGVNAYIVDPVSCDELGDLARFTGLKGEERGSLAHYLNMKGVVRKICREQNFDFMQDNFIVAHLGGGFSIGPVEKGRLIDVNNANHGGPFSPERAGTLPHGILLKYAYSGEYDLRALLKLLQRNGGLVSHLGTSDARVVERRIHDGDEYAQKVYEAMAYQIAKEIGASAAVLKGKVKAILITGGLAYSTMMTGMIREYVEFIAPVFVVPGEYEMKALYEGVRRVLSGEEEALSYEEEVLK</sequence>
<comment type="catalytic activity">
    <reaction evidence="8 9">
        <text>butanoate + ATP = butanoyl phosphate + ADP</text>
        <dbReference type="Rhea" id="RHEA:13585"/>
        <dbReference type="ChEBI" id="CHEBI:17968"/>
        <dbReference type="ChEBI" id="CHEBI:30616"/>
        <dbReference type="ChEBI" id="CHEBI:58079"/>
        <dbReference type="ChEBI" id="CHEBI:456216"/>
        <dbReference type="EC" id="2.7.2.7"/>
    </reaction>
</comment>
<dbReference type="AlphaFoldDB" id="A0A941CRM9"/>
<dbReference type="GO" id="GO:0047761">
    <property type="term" value="F:butyrate kinase activity"/>
    <property type="evidence" value="ECO:0007669"/>
    <property type="project" value="UniProtKB-UniRule"/>
</dbReference>
<dbReference type="PRINTS" id="PR00471">
    <property type="entry name" value="ACETATEKNASE"/>
</dbReference>
<evidence type="ECO:0000256" key="2">
    <source>
        <dbReference type="ARBA" id="ARBA00008748"/>
    </source>
</evidence>
<dbReference type="Proteomes" id="UP000675379">
    <property type="component" value="Unassembled WGS sequence"/>
</dbReference>
<keyword evidence="6 9" id="KW-0418">Kinase</keyword>
<accession>A0A941CRM9</accession>
<keyword evidence="12" id="KW-1185">Reference proteome</keyword>